<evidence type="ECO:0000313" key="13">
    <source>
        <dbReference type="Proteomes" id="UP000440578"/>
    </source>
</evidence>
<keyword evidence="13" id="KW-1185">Reference proteome</keyword>
<dbReference type="PROSITE" id="PS00754">
    <property type="entry name" value="NA_NEUROTRAN_SYMP_2"/>
    <property type="match status" value="1"/>
</dbReference>
<dbReference type="GO" id="GO:0015375">
    <property type="term" value="F:glycine:sodium symporter activity"/>
    <property type="evidence" value="ECO:0007669"/>
    <property type="project" value="TreeGrafter"/>
</dbReference>
<dbReference type="PRINTS" id="PR00176">
    <property type="entry name" value="NANEUSMPORT"/>
</dbReference>
<feature type="transmembrane region" description="Helical" evidence="11">
    <location>
        <begin position="553"/>
        <end position="580"/>
    </location>
</feature>
<feature type="transmembrane region" description="Helical" evidence="11">
    <location>
        <begin position="230"/>
        <end position="249"/>
    </location>
</feature>
<keyword evidence="5 10" id="KW-0769">Symport</keyword>
<feature type="transmembrane region" description="Helical" evidence="11">
    <location>
        <begin position="471"/>
        <end position="493"/>
    </location>
</feature>
<dbReference type="SUPFAM" id="SSF161070">
    <property type="entry name" value="SNF-like"/>
    <property type="match status" value="1"/>
</dbReference>
<feature type="binding site" evidence="8">
    <location>
        <position position="315"/>
    </location>
    <ligand>
        <name>Na(+)</name>
        <dbReference type="ChEBI" id="CHEBI:29101"/>
        <label>1</label>
    </ligand>
</feature>
<feature type="transmembrane region" description="Helical" evidence="11">
    <location>
        <begin position="261"/>
        <end position="285"/>
    </location>
</feature>
<organism evidence="12 13">
    <name type="scientific">Amphibalanus amphitrite</name>
    <name type="common">Striped barnacle</name>
    <name type="synonym">Balanus amphitrite</name>
    <dbReference type="NCBI Taxonomy" id="1232801"/>
    <lineage>
        <taxon>Eukaryota</taxon>
        <taxon>Metazoa</taxon>
        <taxon>Ecdysozoa</taxon>
        <taxon>Arthropoda</taxon>
        <taxon>Crustacea</taxon>
        <taxon>Multicrustacea</taxon>
        <taxon>Cirripedia</taxon>
        <taxon>Thoracica</taxon>
        <taxon>Thoracicalcarea</taxon>
        <taxon>Balanomorpha</taxon>
        <taxon>Balanoidea</taxon>
        <taxon>Balanidae</taxon>
        <taxon>Amphibalaninae</taxon>
        <taxon>Amphibalanus</taxon>
    </lineage>
</organism>
<evidence type="ECO:0000256" key="3">
    <source>
        <dbReference type="ARBA" id="ARBA00022448"/>
    </source>
</evidence>
<evidence type="ECO:0000256" key="5">
    <source>
        <dbReference type="ARBA" id="ARBA00022847"/>
    </source>
</evidence>
<dbReference type="AlphaFoldDB" id="A0A6A4VWK8"/>
<dbReference type="EMBL" id="VIIS01001447">
    <property type="protein sequence ID" value="KAF0298063.1"/>
    <property type="molecule type" value="Genomic_DNA"/>
</dbReference>
<evidence type="ECO:0000256" key="11">
    <source>
        <dbReference type="SAM" id="Phobius"/>
    </source>
</evidence>
<evidence type="ECO:0000256" key="9">
    <source>
        <dbReference type="PIRSR" id="PIRSR600175-2"/>
    </source>
</evidence>
<feature type="binding site" evidence="8">
    <location>
        <position position="415"/>
    </location>
    <ligand>
        <name>Na(+)</name>
        <dbReference type="ChEBI" id="CHEBI:29101"/>
        <label>1</label>
    </ligand>
</feature>
<feature type="binding site" evidence="8">
    <location>
        <position position="412"/>
    </location>
    <ligand>
        <name>Na(+)</name>
        <dbReference type="ChEBI" id="CHEBI:29101"/>
        <label>1</label>
    </ligand>
</feature>
<feature type="binding site" evidence="8">
    <location>
        <position position="45"/>
    </location>
    <ligand>
        <name>Na(+)</name>
        <dbReference type="ChEBI" id="CHEBI:29101"/>
        <label>1</label>
    </ligand>
</feature>
<keyword evidence="8" id="KW-0915">Sodium</keyword>
<feature type="binding site" evidence="8">
    <location>
        <position position="46"/>
    </location>
    <ligand>
        <name>Na(+)</name>
        <dbReference type="ChEBI" id="CHEBI:29101"/>
        <label>1</label>
    </ligand>
</feature>
<feature type="transmembrane region" description="Helical" evidence="11">
    <location>
        <begin position="109"/>
        <end position="137"/>
    </location>
</feature>
<dbReference type="PANTHER" id="PTHR11616:SF240">
    <property type="entry name" value="BLOATED TUBULES, ISOFORM B-RELATED"/>
    <property type="match status" value="1"/>
</dbReference>
<dbReference type="PROSITE" id="PS50267">
    <property type="entry name" value="NA_NEUROTRAN_SYMP_3"/>
    <property type="match status" value="1"/>
</dbReference>
<comment type="caution">
    <text evidence="12">The sequence shown here is derived from an EMBL/GenBank/DDBJ whole genome shotgun (WGS) entry which is preliminary data.</text>
</comment>
<comment type="subcellular location">
    <subcellularLocation>
        <location evidence="1">Membrane</location>
        <topology evidence="1">Multi-pass membrane protein</topology>
    </subcellularLocation>
</comment>
<evidence type="ECO:0000256" key="1">
    <source>
        <dbReference type="ARBA" id="ARBA00004141"/>
    </source>
</evidence>
<evidence type="ECO:0000256" key="7">
    <source>
        <dbReference type="ARBA" id="ARBA00023136"/>
    </source>
</evidence>
<protein>
    <recommendedName>
        <fullName evidence="10">Transporter</fullName>
    </recommendedName>
</protein>
<proteinExistence type="inferred from homology"/>
<keyword evidence="6 11" id="KW-1133">Transmembrane helix</keyword>
<evidence type="ECO:0000256" key="8">
    <source>
        <dbReference type="PIRSR" id="PIRSR600175-1"/>
    </source>
</evidence>
<feature type="transmembrane region" description="Helical" evidence="11">
    <location>
        <begin position="305"/>
        <end position="329"/>
    </location>
</feature>
<evidence type="ECO:0000256" key="2">
    <source>
        <dbReference type="ARBA" id="ARBA00006459"/>
    </source>
</evidence>
<sequence length="604" mass="66427">MTVTESPPQADVEEGAAALYEGDENPARGNWSGRLDFMMSTLGYAVGLGNVWRFPYLCYQNGGGAFLVPYFIILLLLGMPCFLLELVVGQFSAMSPIVGYRNYAPALKGMGFAMVVANAISTCNFTIVIAWCLYYMYLSMTAELPWQHCNNDFNTPACFNRVEYDRCRTENGNSSWWVYGHGQCITNRSLADQLLVNETIRPEQRVSAPEEYLEREVLKLSSGIGHLGDIQLGPAIAVLCTWLVVCATLSKGIKSSGKVVYFTVIFPYVVLVVLFARGITLPGAMDGVRYYMSPDFSRLGDVRTWELAASQTLFSLSAGSGGLITLASYNRFNNNVFRDTLVVCIGNSITSVFAGFAIFSSLGFLAHELGVPVSEVVTSGSGLAFVAYPELVTHLPVSPLWACLFFLMCFTLGIDSHFGGVENVISSILDVFPRLRARKTWVVVAVCGVLFCGSLVNTTQGGRHVVDLLDYYIAGRPVLLFCFLELILLYYVYGFERLLEHLETMTGYRPGPRLAAHISVLYGTVAPLLVGVIMVTSWTSFRPYESGGYVYPLWANVVGCSFLALCILPLPIGAVYNVAVEQKGSLLNVRECSRDKRRAVCVLM</sequence>
<feature type="binding site" evidence="8">
    <location>
        <position position="416"/>
    </location>
    <ligand>
        <name>Na(+)</name>
        <dbReference type="ChEBI" id="CHEBI:29101"/>
        <label>1</label>
    </ligand>
</feature>
<keyword evidence="3 10" id="KW-0813">Transport</keyword>
<keyword evidence="7 11" id="KW-0472">Membrane</keyword>
<accession>A0A6A4VWK8</accession>
<keyword evidence="9" id="KW-1015">Disulfide bond</keyword>
<reference evidence="12 13" key="1">
    <citation type="submission" date="2019-07" db="EMBL/GenBank/DDBJ databases">
        <title>Draft genome assembly of a fouling barnacle, Amphibalanus amphitrite (Darwin, 1854): The first reference genome for Thecostraca.</title>
        <authorList>
            <person name="Kim W."/>
        </authorList>
    </citation>
    <scope>NUCLEOTIDE SEQUENCE [LARGE SCALE GENOMIC DNA]</scope>
    <source>
        <strain evidence="12">SNU_AA5</strain>
        <tissue evidence="12">Soma without cirri and trophi</tissue>
    </source>
</reference>
<feature type="binding site" evidence="8">
    <location>
        <position position="347"/>
    </location>
    <ligand>
        <name>Na(+)</name>
        <dbReference type="ChEBI" id="CHEBI:29101"/>
        <label>1</label>
    </ligand>
</feature>
<dbReference type="InterPro" id="IPR000175">
    <property type="entry name" value="Na/ntran_symport"/>
</dbReference>
<dbReference type="PROSITE" id="PS00610">
    <property type="entry name" value="NA_NEUROTRAN_SYMP_1"/>
    <property type="match status" value="1"/>
</dbReference>
<feature type="binding site" evidence="8">
    <location>
        <position position="43"/>
    </location>
    <ligand>
        <name>Na(+)</name>
        <dbReference type="ChEBI" id="CHEBI:29101"/>
        <label>1</label>
    </ligand>
</feature>
<dbReference type="InterPro" id="IPR037272">
    <property type="entry name" value="SNS_sf"/>
</dbReference>
<keyword evidence="8" id="KW-0479">Metal-binding</keyword>
<feature type="disulfide bond" evidence="9">
    <location>
        <begin position="149"/>
        <end position="158"/>
    </location>
</feature>
<feature type="transmembrane region" description="Helical" evidence="11">
    <location>
        <begin position="341"/>
        <end position="366"/>
    </location>
</feature>
<evidence type="ECO:0000313" key="12">
    <source>
        <dbReference type="EMBL" id="KAF0298063.1"/>
    </source>
</evidence>
<dbReference type="GO" id="GO:0005886">
    <property type="term" value="C:plasma membrane"/>
    <property type="evidence" value="ECO:0007669"/>
    <property type="project" value="TreeGrafter"/>
</dbReference>
<dbReference type="Proteomes" id="UP000440578">
    <property type="component" value="Unassembled WGS sequence"/>
</dbReference>
<dbReference type="GO" id="GO:0046872">
    <property type="term" value="F:metal ion binding"/>
    <property type="evidence" value="ECO:0007669"/>
    <property type="project" value="UniProtKB-KW"/>
</dbReference>
<feature type="transmembrane region" description="Helical" evidence="11">
    <location>
        <begin position="399"/>
        <end position="419"/>
    </location>
</feature>
<feature type="transmembrane region" description="Helical" evidence="11">
    <location>
        <begin position="67"/>
        <end position="88"/>
    </location>
</feature>
<dbReference type="OrthoDB" id="6350323at2759"/>
<feature type="binding site" evidence="8">
    <location>
        <position position="50"/>
    </location>
    <ligand>
        <name>Na(+)</name>
        <dbReference type="ChEBI" id="CHEBI:29101"/>
        <label>1</label>
    </ligand>
</feature>
<evidence type="ECO:0000256" key="6">
    <source>
        <dbReference type="ARBA" id="ARBA00022989"/>
    </source>
</evidence>
<dbReference type="PANTHER" id="PTHR11616">
    <property type="entry name" value="SODIUM/CHLORIDE DEPENDENT TRANSPORTER"/>
    <property type="match status" value="1"/>
</dbReference>
<feature type="transmembrane region" description="Helical" evidence="11">
    <location>
        <begin position="514"/>
        <end position="541"/>
    </location>
</feature>
<gene>
    <name evidence="12" type="primary">SLC6A5_6</name>
    <name evidence="12" type="ORF">FJT64_004558</name>
</gene>
<dbReference type="Pfam" id="PF00209">
    <property type="entry name" value="SNF"/>
    <property type="match status" value="1"/>
</dbReference>
<evidence type="ECO:0000256" key="4">
    <source>
        <dbReference type="ARBA" id="ARBA00022692"/>
    </source>
</evidence>
<evidence type="ECO:0000256" key="10">
    <source>
        <dbReference type="RuleBase" id="RU003732"/>
    </source>
</evidence>
<keyword evidence="4 10" id="KW-0812">Transmembrane</keyword>
<comment type="similarity">
    <text evidence="2 10">Belongs to the sodium:neurotransmitter symporter (SNF) (TC 2.A.22) family.</text>
</comment>
<feature type="transmembrane region" description="Helical" evidence="11">
    <location>
        <begin position="440"/>
        <end position="459"/>
    </location>
</feature>
<name>A0A6A4VWK8_AMPAM</name>